<keyword evidence="2" id="KW-1185">Reference proteome</keyword>
<dbReference type="CDD" id="cd03801">
    <property type="entry name" value="GT4_PimA-like"/>
    <property type="match status" value="1"/>
</dbReference>
<dbReference type="EMBL" id="JAAGWK010000019">
    <property type="protein sequence ID" value="NEL55020.1"/>
    <property type="molecule type" value="Genomic_DNA"/>
</dbReference>
<gene>
    <name evidence="1" type="ORF">G1H19_13540</name>
</gene>
<reference evidence="1 2" key="1">
    <citation type="submission" date="2020-02" db="EMBL/GenBank/DDBJ databases">
        <title>The whole genome sequence of CPCC 205119.</title>
        <authorList>
            <person name="Jiang Z."/>
        </authorList>
    </citation>
    <scope>NUCLEOTIDE SEQUENCE [LARGE SCALE GENOMIC DNA]</scope>
    <source>
        <strain evidence="1 2">CPCC 205119</strain>
    </source>
</reference>
<dbReference type="InterPro" id="IPR050194">
    <property type="entry name" value="Glycosyltransferase_grp1"/>
</dbReference>
<evidence type="ECO:0000313" key="1">
    <source>
        <dbReference type="EMBL" id="NEL55020.1"/>
    </source>
</evidence>
<name>A0A7K3WH19_9ACTN</name>
<dbReference type="Pfam" id="PF13692">
    <property type="entry name" value="Glyco_trans_1_4"/>
    <property type="match status" value="1"/>
</dbReference>
<dbReference type="AlphaFoldDB" id="A0A7K3WH19"/>
<dbReference type="PANTHER" id="PTHR45947:SF3">
    <property type="entry name" value="SULFOQUINOVOSYL TRANSFERASE SQD2"/>
    <property type="match status" value="1"/>
</dbReference>
<accession>A0A7K3WH19</accession>
<dbReference type="Gene3D" id="3.40.50.2000">
    <property type="entry name" value="Glycogen Phosphorylase B"/>
    <property type="match status" value="2"/>
</dbReference>
<dbReference type="PANTHER" id="PTHR45947">
    <property type="entry name" value="SULFOQUINOVOSYL TRANSFERASE SQD2"/>
    <property type="match status" value="1"/>
</dbReference>
<dbReference type="GO" id="GO:0016757">
    <property type="term" value="F:glycosyltransferase activity"/>
    <property type="evidence" value="ECO:0007669"/>
    <property type="project" value="TreeGrafter"/>
</dbReference>
<sequence>MRSVVVAKFVPWPPNSGDKRRTLGIVRGLRAQGEVTLCAFAGEDEDAAPLEAEGIEVRSVPLRRRPDDLAAGLALGRSLTAARFYDRRLARLVAEAVTEDTDVLVVEHVQLLPYARGLHPRMRVVDMHNIESALARRMAGAASGIRRLAWTAETRALEVMERRVRDVDVVAVVSDVDRVSLTDVVEHPRVVVVPNAWDEPEPQPPATDPVVSFVALLSWGPNVDAATWFCSAVWPLVVAQLPEARLQLVGRNPAPEVQALAGDTVQVSGTVPDLAPWYARTRVAVAPLRVGGGSRLKILEALAAGRPVVATAVGAEGLEDLTGRGVLIADDPAGMAAEIVGLLADPARSEELGRAGVAAVAADHSWAAALRPLLAQLSAGPTTR</sequence>
<comment type="caution">
    <text evidence="1">The sequence shown here is derived from an EMBL/GenBank/DDBJ whole genome shotgun (WGS) entry which is preliminary data.</text>
</comment>
<proteinExistence type="predicted"/>
<organism evidence="1 2">
    <name type="scientific">Goekera deserti</name>
    <dbReference type="NCBI Taxonomy" id="2497753"/>
    <lineage>
        <taxon>Bacteria</taxon>
        <taxon>Bacillati</taxon>
        <taxon>Actinomycetota</taxon>
        <taxon>Actinomycetes</taxon>
        <taxon>Geodermatophilales</taxon>
        <taxon>Geodermatophilaceae</taxon>
        <taxon>Goekera</taxon>
    </lineage>
</organism>
<dbReference type="SUPFAM" id="SSF53756">
    <property type="entry name" value="UDP-Glycosyltransferase/glycogen phosphorylase"/>
    <property type="match status" value="1"/>
</dbReference>
<dbReference type="Proteomes" id="UP000470470">
    <property type="component" value="Unassembled WGS sequence"/>
</dbReference>
<dbReference type="RefSeq" id="WP_152729445.1">
    <property type="nucleotide sequence ID" value="NZ_JAABOZ010000003.1"/>
</dbReference>
<keyword evidence="1" id="KW-0808">Transferase</keyword>
<evidence type="ECO:0000313" key="2">
    <source>
        <dbReference type="Proteomes" id="UP000470470"/>
    </source>
</evidence>
<protein>
    <submittedName>
        <fullName evidence="1">Glycosyltransferase</fullName>
    </submittedName>
</protein>